<accession>A0ABM5M274</accession>
<feature type="domain" description="Galactose-1-phosphate uridyl transferase C-terminal" evidence="12">
    <location>
        <begin position="251"/>
        <end position="435"/>
    </location>
</feature>
<evidence type="ECO:0000256" key="2">
    <source>
        <dbReference type="ARBA" id="ARBA00004496"/>
    </source>
</evidence>
<keyword evidence="9 10" id="KW-0119">Carbohydrate metabolism</keyword>
<evidence type="ECO:0000313" key="13">
    <source>
        <dbReference type="EMBL" id="ADP34322.1"/>
    </source>
</evidence>
<keyword evidence="5 10" id="KW-0963">Cytoplasm</keyword>
<evidence type="ECO:0000256" key="10">
    <source>
        <dbReference type="HAMAP-Rule" id="MF_00571"/>
    </source>
</evidence>
<evidence type="ECO:0000256" key="4">
    <source>
        <dbReference type="ARBA" id="ARBA00008706"/>
    </source>
</evidence>
<evidence type="ECO:0000256" key="7">
    <source>
        <dbReference type="ARBA" id="ARBA00022695"/>
    </source>
</evidence>
<comment type="subcellular location">
    <subcellularLocation>
        <location evidence="2 10">Cytoplasm</location>
    </subcellularLocation>
</comment>
<keyword evidence="7 10" id="KW-0548">Nucleotidyltransferase</keyword>
<dbReference type="EMBL" id="CP002207">
    <property type="protein sequence ID" value="ADP34322.1"/>
    <property type="molecule type" value="Genomic_DNA"/>
</dbReference>
<sequence length="514" mass="58456">MTIFEQIEELIQYGLRKKLISILDVDYTRNRLFEALEIQNAELVHNKNKKQAPQSLPELLSPIYEWAAENGRIENNTDTYRDLLSAKLMGCFVPPPSAVIRQFEETKLLNGPEQATKEFYQFSEDVYYIRSDRVANNLHWLVSSTYGELELTINLSKPEKDPKAIAAAKEQKQSQYPPCVLCKENVGFQGSLNQAARQNHRIIPVILGDEQWYLQFSPYVYYQEHCIVLKDKHEPMQISKKTFERLLSFISQFPHYFIGSNADLPIVGGSILSHDHFQGGAHDFPMAQAEMEEVYTLQNHPGVTMGIVKWPMSVLRLQSSDPAMIAKAADSILDAWRGYSDETADIIAYTDDTPHNTVTPIARRRGELYELDIVLRNNRTNAEHPLGIFHPHQEVHHIKKENIGLIEVMGLAILPGRLEQEMKETAAALCSADPETAIKNNPLIVKHLDWSLELLEKRTITNENAEQIIKEELGNVFASILEHAGVFKQTPEGKKAFKRFISCIGVVPEKSLNP</sequence>
<dbReference type="NCBIfam" id="TIGR01239">
    <property type="entry name" value="galT_2"/>
    <property type="match status" value="1"/>
</dbReference>
<protein>
    <recommendedName>
        <fullName evidence="10">Galactose-1-phosphate uridylyltransferase</fullName>
        <shortName evidence="10">Gal-1-P uridylyltransferase</shortName>
        <ecNumber evidence="10">2.7.7.12</ecNumber>
    </recommendedName>
    <alternativeName>
        <fullName evidence="10">UDP-glucose--hexose-1-phosphate uridylyltransferase</fullName>
    </alternativeName>
</protein>
<dbReference type="NCBIfam" id="NF003629">
    <property type="entry name" value="PRK05270.1-2"/>
    <property type="match status" value="1"/>
</dbReference>
<dbReference type="RefSeq" id="WP_003326407.1">
    <property type="nucleotide sequence ID" value="NC_014639.1"/>
</dbReference>
<dbReference type="PANTHER" id="PTHR39191">
    <property type="entry name" value="GALACTOSE-1-PHOSPHATE URIDYLYLTRANSFERASE"/>
    <property type="match status" value="1"/>
</dbReference>
<dbReference type="InterPro" id="IPR000766">
    <property type="entry name" value="GalP_uridyl_Trfase_II"/>
</dbReference>
<keyword evidence="6 10" id="KW-0808">Transferase</keyword>
<reference evidence="13 14" key="1">
    <citation type="journal article" date="2011" name="Front. Microbiol.">
        <title>Genomic signatures of strain selection and enhancement in Bacillus atrophaeus var. globigii, a historical biowarfare simulant.</title>
        <authorList>
            <person name="Gibbons H.S."/>
            <person name="Broomall S.M."/>
            <person name="McNew L.A."/>
            <person name="Daligault H."/>
            <person name="Chapman C."/>
            <person name="Bruce D."/>
            <person name="Karavis M."/>
            <person name="Krepps M."/>
            <person name="McGregor P.A."/>
            <person name="Hong C."/>
            <person name="Park K.H."/>
            <person name="Akmal A."/>
            <person name="Feldman A."/>
            <person name="Lin J.S."/>
            <person name="Chang W.E."/>
            <person name="Higgs B.W."/>
            <person name="Demirev P."/>
            <person name="Lindquist J."/>
            <person name="Liem A."/>
            <person name="Fochler E."/>
            <person name="Read T.D."/>
            <person name="Tapia R."/>
            <person name="Johnson S."/>
            <person name="Bishop-Lilly K.A."/>
            <person name="Detter C."/>
            <person name="Han C."/>
            <person name="Sozhamannan S."/>
            <person name="Rosenzweig C.N."/>
            <person name="Skowronski E.W."/>
        </authorList>
    </citation>
    <scope>NUCLEOTIDE SEQUENCE [LARGE SCALE GENOMIC DNA]</scope>
    <source>
        <strain evidence="13 14">1942</strain>
    </source>
</reference>
<comment type="catalytic activity">
    <reaction evidence="1 10">
        <text>alpha-D-galactose 1-phosphate + UDP-alpha-D-glucose = alpha-D-glucose 1-phosphate + UDP-alpha-D-galactose</text>
        <dbReference type="Rhea" id="RHEA:13989"/>
        <dbReference type="ChEBI" id="CHEBI:58336"/>
        <dbReference type="ChEBI" id="CHEBI:58601"/>
        <dbReference type="ChEBI" id="CHEBI:58885"/>
        <dbReference type="ChEBI" id="CHEBI:66914"/>
        <dbReference type="EC" id="2.7.7.12"/>
    </reaction>
</comment>
<dbReference type="HAMAP" id="MF_00571">
    <property type="entry name" value="GalP_UDP_trans"/>
    <property type="match status" value="1"/>
</dbReference>
<evidence type="ECO:0000256" key="6">
    <source>
        <dbReference type="ARBA" id="ARBA00022679"/>
    </source>
</evidence>
<organism evidence="13 14">
    <name type="scientific">Bacillus atrophaeus (strain 1942)</name>
    <dbReference type="NCBI Taxonomy" id="720555"/>
    <lineage>
        <taxon>Bacteria</taxon>
        <taxon>Bacillati</taxon>
        <taxon>Bacillota</taxon>
        <taxon>Bacilli</taxon>
        <taxon>Bacillales</taxon>
        <taxon>Bacillaceae</taxon>
        <taxon>Bacillus</taxon>
    </lineage>
</organism>
<evidence type="ECO:0000256" key="1">
    <source>
        <dbReference type="ARBA" id="ARBA00001107"/>
    </source>
</evidence>
<dbReference type="PROSITE" id="PS01163">
    <property type="entry name" value="GAL_P_UDP_TRANSF_II"/>
    <property type="match status" value="1"/>
</dbReference>
<gene>
    <name evidence="10" type="primary">galT</name>
    <name evidence="13" type="ordered locus">BATR1942_17015</name>
</gene>
<name>A0ABM5M274_BACA1</name>
<evidence type="ECO:0000256" key="9">
    <source>
        <dbReference type="ARBA" id="ARBA00023277"/>
    </source>
</evidence>
<evidence type="ECO:0000256" key="5">
    <source>
        <dbReference type="ARBA" id="ARBA00022490"/>
    </source>
</evidence>
<dbReference type="GO" id="GO:0008108">
    <property type="term" value="F:UDP-glucose:hexose-1-phosphate uridylyltransferase activity"/>
    <property type="evidence" value="ECO:0007669"/>
    <property type="project" value="UniProtKB-EC"/>
</dbReference>
<keyword evidence="8 10" id="KW-0299">Galactose metabolism</keyword>
<evidence type="ECO:0000256" key="8">
    <source>
        <dbReference type="ARBA" id="ARBA00023144"/>
    </source>
</evidence>
<keyword evidence="14" id="KW-1185">Reference proteome</keyword>
<comment type="pathway">
    <text evidence="3 10">Carbohydrate metabolism; galactose metabolism.</text>
</comment>
<evidence type="ECO:0000259" key="12">
    <source>
        <dbReference type="Pfam" id="PF02744"/>
    </source>
</evidence>
<dbReference type="Pfam" id="PF01087">
    <property type="entry name" value="GalP_UDP_transf"/>
    <property type="match status" value="1"/>
</dbReference>
<feature type="domain" description="Galactose-1-phosphate uridyl transferase N-terminal" evidence="11">
    <location>
        <begin position="23"/>
        <end position="235"/>
    </location>
</feature>
<evidence type="ECO:0000259" key="11">
    <source>
        <dbReference type="Pfam" id="PF01087"/>
    </source>
</evidence>
<comment type="similarity">
    <text evidence="4 10">Belongs to the galactose-1-phosphate uridylyltransferase type 2 family.</text>
</comment>
<evidence type="ECO:0000313" key="14">
    <source>
        <dbReference type="Proteomes" id="UP000006867"/>
    </source>
</evidence>
<dbReference type="PANTHER" id="PTHR39191:SF1">
    <property type="entry name" value="DUF4922 DOMAIN-CONTAINING PROTEIN"/>
    <property type="match status" value="1"/>
</dbReference>
<dbReference type="InterPro" id="IPR005850">
    <property type="entry name" value="GalP_Utransf_C"/>
</dbReference>
<dbReference type="InterPro" id="IPR023425">
    <property type="entry name" value="GalP_uridyl_Trfase_II_CS"/>
</dbReference>
<dbReference type="EC" id="2.7.7.12" evidence="10"/>
<proteinExistence type="inferred from homology"/>
<dbReference type="PIRSF" id="PIRSF006005">
    <property type="entry name" value="GalT_BS"/>
    <property type="match status" value="1"/>
</dbReference>
<dbReference type="Proteomes" id="UP000006867">
    <property type="component" value="Chromosome"/>
</dbReference>
<dbReference type="Pfam" id="PF02744">
    <property type="entry name" value="GalP_UDP_tr_C"/>
    <property type="match status" value="1"/>
</dbReference>
<dbReference type="InterPro" id="IPR005849">
    <property type="entry name" value="GalP_Utransf_N"/>
</dbReference>
<evidence type="ECO:0000256" key="3">
    <source>
        <dbReference type="ARBA" id="ARBA00004947"/>
    </source>
</evidence>